<name>A0A916JZX8_9MICO</name>
<evidence type="ECO:0000313" key="2">
    <source>
        <dbReference type="EMBL" id="CAG7613942.1"/>
    </source>
</evidence>
<comment type="cofactor">
    <cofactor evidence="1">
        <name>Zn(2+)</name>
        <dbReference type="ChEBI" id="CHEBI:29105"/>
    </cofactor>
    <text evidence="1">Binds 1 zinc ion per subunit.</text>
</comment>
<comment type="subunit">
    <text evidence="1">Monomer.</text>
</comment>
<organism evidence="2 3">
    <name type="scientific">Leucobacter soli</name>
    <dbReference type="NCBI Taxonomy" id="2812850"/>
    <lineage>
        <taxon>Bacteria</taxon>
        <taxon>Bacillati</taxon>
        <taxon>Actinomycetota</taxon>
        <taxon>Actinomycetes</taxon>
        <taxon>Micrococcales</taxon>
        <taxon>Microbacteriaceae</taxon>
        <taxon>Leucobacter</taxon>
    </lineage>
</organism>
<accession>A0A916JZX8</accession>
<dbReference type="GO" id="GO:0010126">
    <property type="term" value="P:mycothiol metabolic process"/>
    <property type="evidence" value="ECO:0007669"/>
    <property type="project" value="UniProtKB-UniRule"/>
</dbReference>
<feature type="binding site" evidence="1">
    <location>
        <position position="145"/>
    </location>
    <ligand>
        <name>Zn(2+)</name>
        <dbReference type="ChEBI" id="CHEBI:29105"/>
    </ligand>
</feature>
<dbReference type="EMBL" id="CAJVAP010000019">
    <property type="protein sequence ID" value="CAG7613942.1"/>
    <property type="molecule type" value="Genomic_DNA"/>
</dbReference>
<dbReference type="Proteomes" id="UP000693892">
    <property type="component" value="Unassembled WGS sequence"/>
</dbReference>
<dbReference type="PANTHER" id="PTHR12993">
    <property type="entry name" value="N-ACETYLGLUCOSAMINYL-PHOSPHATIDYLINOSITOL DE-N-ACETYLASE-RELATED"/>
    <property type="match status" value="1"/>
</dbReference>
<protein>
    <recommendedName>
        <fullName evidence="1">Mycothiol S-conjugate amidase</fullName>
        <ecNumber evidence="1">3.5.1.115</ecNumber>
    </recommendedName>
</protein>
<dbReference type="InterPro" id="IPR017811">
    <property type="entry name" value="Mca"/>
</dbReference>
<dbReference type="PANTHER" id="PTHR12993:SF11">
    <property type="entry name" value="N-ACETYLGLUCOSAMINYL-PHOSPHATIDYLINOSITOL DE-N-ACETYLASE"/>
    <property type="match status" value="1"/>
</dbReference>
<proteinExistence type="inferred from homology"/>
<comment type="caution">
    <text evidence="2">The sequence shown here is derived from an EMBL/GenBank/DDBJ whole genome shotgun (WGS) entry which is preliminary data.</text>
</comment>
<feature type="binding site" evidence="1">
    <location>
        <position position="19"/>
    </location>
    <ligand>
        <name>Zn(2+)</name>
        <dbReference type="ChEBI" id="CHEBI:29105"/>
    </ligand>
</feature>
<dbReference type="NCBIfam" id="TIGR03446">
    <property type="entry name" value="mycothiol_Mca"/>
    <property type="match status" value="1"/>
</dbReference>
<keyword evidence="1 2" id="KW-0378">Hydrolase</keyword>
<dbReference type="AlphaFoldDB" id="A0A916JZX8"/>
<dbReference type="HAMAP" id="MF_01482">
    <property type="entry name" value="Mca"/>
    <property type="match status" value="1"/>
</dbReference>
<feature type="binding site" evidence="1">
    <location>
        <position position="16"/>
    </location>
    <ligand>
        <name>Zn(2+)</name>
        <dbReference type="ChEBI" id="CHEBI:29105"/>
    </ligand>
</feature>
<keyword evidence="3" id="KW-1185">Reference proteome</keyword>
<dbReference type="GO" id="GO:0008270">
    <property type="term" value="F:zinc ion binding"/>
    <property type="evidence" value="ECO:0007669"/>
    <property type="project" value="UniProtKB-UniRule"/>
</dbReference>
<comment type="similarity">
    <text evidence="1">Belongs to the MshB deacetylase family. Mca subfamily.</text>
</comment>
<dbReference type="EC" id="3.5.1.115" evidence="1"/>
<comment type="function">
    <text evidence="1">A mycothiol (MSH, N-acetylcysteinyl-glucosaminyl-inositol) S-conjugate amidase, it recycles conjugated MSH to the N-acetyl cysteine conjugate (AcCys S-conjugate, a mercapturic acid) and the MSH precursor. Involved in MSH-dependent detoxification of a number of alkylating agents and antibiotics.</text>
</comment>
<sequence>MTVNSRGLRLIAVHAHPDDESSKGAATYAHYIDAGAEVLIVSCTGGERGDILNELIARDPKSRRDLAGLRRAEMAHAREIIGFEHRWLGYQDSGLPPEGTPVPKGSFADVPVEISAEALVRIVREFKPHVMITYNEQGGYPHPDHIRCHEISMRAWELSGDAEAYPDAGEPWEISKVYYESIFNADRVIKVFEALKAKDPDSPLVAQAEEMMGWFTRRPSDATARVEVGRFFERRDEALRAHASQVAPDSTFFFWPNELQREAWPFEDYRLAASRVPTDAVETDLFQGIVGGVGDDGAEPRSPAS</sequence>
<evidence type="ECO:0000313" key="3">
    <source>
        <dbReference type="Proteomes" id="UP000693892"/>
    </source>
</evidence>
<dbReference type="RefSeq" id="WP_218115515.1">
    <property type="nucleotide sequence ID" value="NZ_CAJVAP010000019.1"/>
</dbReference>
<keyword evidence="1" id="KW-0862">Zinc</keyword>
<dbReference type="GO" id="GO:0016811">
    <property type="term" value="F:hydrolase activity, acting on carbon-nitrogen (but not peptide) bonds, in linear amides"/>
    <property type="evidence" value="ECO:0007669"/>
    <property type="project" value="TreeGrafter"/>
</dbReference>
<dbReference type="Pfam" id="PF02585">
    <property type="entry name" value="PIG-L"/>
    <property type="match status" value="1"/>
</dbReference>
<comment type="catalytic activity">
    <reaction evidence="1">
        <text>mycothiol S-conjugate + H2O = an N-acetyl-L-cysteine-S-conjugate + 1D-myo-inositol 2-amino-2-deoxy-alpha-D-glucopyranoside</text>
        <dbReference type="Rhea" id="RHEA:36543"/>
        <dbReference type="ChEBI" id="CHEBI:15377"/>
        <dbReference type="ChEBI" id="CHEBI:58718"/>
        <dbReference type="ChEBI" id="CHEBI:58886"/>
        <dbReference type="ChEBI" id="CHEBI:59633"/>
        <dbReference type="EC" id="3.5.1.115"/>
    </reaction>
</comment>
<keyword evidence="1" id="KW-0479">Metal-binding</keyword>
<evidence type="ECO:0000256" key="1">
    <source>
        <dbReference type="HAMAP-Rule" id="MF_01482"/>
    </source>
</evidence>
<dbReference type="GO" id="GO:0010127">
    <property type="term" value="P:mycothiol-dependent detoxification"/>
    <property type="evidence" value="ECO:0007669"/>
    <property type="project" value="UniProtKB-UniRule"/>
</dbReference>
<reference evidence="2" key="1">
    <citation type="submission" date="2021-06" db="EMBL/GenBank/DDBJ databases">
        <authorList>
            <person name="Criscuolo A."/>
        </authorList>
    </citation>
    <scope>NUCLEOTIDE SEQUENCE</scope>
    <source>
        <strain evidence="2">CIP111803</strain>
    </source>
</reference>
<dbReference type="InterPro" id="IPR003737">
    <property type="entry name" value="GlcNAc_PI_deacetylase-related"/>
</dbReference>
<gene>
    <name evidence="1 2" type="primary">mca</name>
    <name evidence="2" type="ORF">LEUCIP111803_01741</name>
</gene>